<reference evidence="3" key="1">
    <citation type="journal article" date="2023" name="Science">
        <title>Elucidation of the pathway for biosynthesis of saponin adjuvants from the soapbark tree.</title>
        <authorList>
            <person name="Reed J."/>
            <person name="Orme A."/>
            <person name="El-Demerdash A."/>
            <person name="Owen C."/>
            <person name="Martin L.B.B."/>
            <person name="Misra R.C."/>
            <person name="Kikuchi S."/>
            <person name="Rejzek M."/>
            <person name="Martin A.C."/>
            <person name="Harkess A."/>
            <person name="Leebens-Mack J."/>
            <person name="Louveau T."/>
            <person name="Stephenson M.J."/>
            <person name="Osbourn A."/>
        </authorList>
    </citation>
    <scope>NUCLEOTIDE SEQUENCE</scope>
    <source>
        <strain evidence="3">S10</strain>
    </source>
</reference>
<keyword evidence="4" id="KW-1185">Reference proteome</keyword>
<dbReference type="AlphaFoldDB" id="A0AAD7VKK3"/>
<dbReference type="KEGG" id="qsa:O6P43_002538"/>
<evidence type="ECO:0000313" key="3">
    <source>
        <dbReference type="EMBL" id="KAJ7979103.1"/>
    </source>
</evidence>
<accession>A0AAD7VKK3</accession>
<feature type="compositionally biased region" description="Basic and acidic residues" evidence="1">
    <location>
        <begin position="160"/>
        <end position="172"/>
    </location>
</feature>
<feature type="domain" description="C2H2-type" evidence="2">
    <location>
        <begin position="134"/>
        <end position="155"/>
    </location>
</feature>
<evidence type="ECO:0000313" key="4">
    <source>
        <dbReference type="Proteomes" id="UP001163823"/>
    </source>
</evidence>
<dbReference type="PROSITE" id="PS00028">
    <property type="entry name" value="ZINC_FINGER_C2H2_1"/>
    <property type="match status" value="1"/>
</dbReference>
<evidence type="ECO:0000259" key="2">
    <source>
        <dbReference type="PROSITE" id="PS00028"/>
    </source>
</evidence>
<gene>
    <name evidence="3" type="ORF">O6P43_002538</name>
</gene>
<evidence type="ECO:0000256" key="1">
    <source>
        <dbReference type="SAM" id="MobiDB-lite"/>
    </source>
</evidence>
<dbReference type="InterPro" id="IPR013087">
    <property type="entry name" value="Znf_C2H2_type"/>
</dbReference>
<feature type="region of interest" description="Disordered" evidence="1">
    <location>
        <begin position="160"/>
        <end position="182"/>
    </location>
</feature>
<dbReference type="Proteomes" id="UP001163823">
    <property type="component" value="Chromosome 2"/>
</dbReference>
<organism evidence="3 4">
    <name type="scientific">Quillaja saponaria</name>
    <name type="common">Soap bark tree</name>
    <dbReference type="NCBI Taxonomy" id="32244"/>
    <lineage>
        <taxon>Eukaryota</taxon>
        <taxon>Viridiplantae</taxon>
        <taxon>Streptophyta</taxon>
        <taxon>Embryophyta</taxon>
        <taxon>Tracheophyta</taxon>
        <taxon>Spermatophyta</taxon>
        <taxon>Magnoliopsida</taxon>
        <taxon>eudicotyledons</taxon>
        <taxon>Gunneridae</taxon>
        <taxon>Pentapetalae</taxon>
        <taxon>rosids</taxon>
        <taxon>fabids</taxon>
        <taxon>Fabales</taxon>
        <taxon>Quillajaceae</taxon>
        <taxon>Quillaja</taxon>
    </lineage>
</organism>
<comment type="caution">
    <text evidence="3">The sequence shown here is derived from an EMBL/GenBank/DDBJ whole genome shotgun (WGS) entry which is preliminary data.</text>
</comment>
<sequence length="182" mass="20824">MMGANFNEPATSINGLGLPGLNRRVTHTRRTTITPLGVVRVETVVEYYPTQNPSIFPPNEVVRTAPPTQNPSIFSQNEAVRTNGFVTAANPIRYFNNFTKNNGFSHTNMRKKRHVVNDGRIHSLPHRKFGPYRCPKCLNIFQTSQQFAAHAVSQHYKFESAEEKTRRRDARFNKRNVQQGRN</sequence>
<proteinExistence type="predicted"/>
<name>A0AAD7VKK3_QUISA</name>
<protein>
    <submittedName>
        <fullName evidence="3">C2H2-like zinc finger protein</fullName>
    </submittedName>
</protein>
<dbReference type="EMBL" id="JARAOO010000002">
    <property type="protein sequence ID" value="KAJ7979103.1"/>
    <property type="molecule type" value="Genomic_DNA"/>
</dbReference>